<dbReference type="AlphaFoldDB" id="A0A372LRN5"/>
<dbReference type="EC" id="3.1.4.4" evidence="3"/>
<dbReference type="SUPFAM" id="SSF56024">
    <property type="entry name" value="Phospholipase D/nuclease"/>
    <property type="match status" value="2"/>
</dbReference>
<protein>
    <recommendedName>
        <fullName evidence="3">phospholipase D</fullName>
        <ecNumber evidence="3">3.1.4.4</ecNumber>
    </recommendedName>
</protein>
<dbReference type="Pfam" id="PF13091">
    <property type="entry name" value="PLDc_2"/>
    <property type="match status" value="1"/>
</dbReference>
<keyword evidence="7" id="KW-1133">Transmembrane helix</keyword>
<evidence type="ECO:0000256" key="2">
    <source>
        <dbReference type="ARBA" id="ARBA00008664"/>
    </source>
</evidence>
<feature type="transmembrane region" description="Helical" evidence="7">
    <location>
        <begin position="12"/>
        <end position="32"/>
    </location>
</feature>
<dbReference type="EMBL" id="QVTE01000009">
    <property type="protein sequence ID" value="RFU70883.1"/>
    <property type="molecule type" value="Genomic_DNA"/>
</dbReference>
<feature type="domain" description="Phospholipase D-like" evidence="8">
    <location>
        <begin position="304"/>
        <end position="443"/>
    </location>
</feature>
<keyword evidence="6" id="KW-0443">Lipid metabolism</keyword>
<dbReference type="GO" id="GO:0016891">
    <property type="term" value="F:RNA endonuclease activity producing 5'-phosphomonoesters, hydrolytic mechanism"/>
    <property type="evidence" value="ECO:0007669"/>
    <property type="project" value="TreeGrafter"/>
</dbReference>
<evidence type="ECO:0000256" key="7">
    <source>
        <dbReference type="SAM" id="Phobius"/>
    </source>
</evidence>
<name>A0A372LRN5_9BACI</name>
<proteinExistence type="inferred from homology"/>
<dbReference type="GO" id="GO:0004630">
    <property type="term" value="F:phospholipase D activity"/>
    <property type="evidence" value="ECO:0007669"/>
    <property type="project" value="UniProtKB-EC"/>
</dbReference>
<keyword evidence="7" id="KW-0812">Transmembrane</keyword>
<comment type="caution">
    <text evidence="9">The sequence shown here is derived from an EMBL/GenBank/DDBJ whole genome shotgun (WGS) entry which is preliminary data.</text>
</comment>
<evidence type="ECO:0000256" key="5">
    <source>
        <dbReference type="ARBA" id="ARBA00022963"/>
    </source>
</evidence>
<evidence type="ECO:0000256" key="3">
    <source>
        <dbReference type="ARBA" id="ARBA00012027"/>
    </source>
</evidence>
<evidence type="ECO:0000313" key="10">
    <source>
        <dbReference type="Proteomes" id="UP000264541"/>
    </source>
</evidence>
<dbReference type="Proteomes" id="UP000264541">
    <property type="component" value="Unassembled WGS sequence"/>
</dbReference>
<comment type="catalytic activity">
    <reaction evidence="1">
        <text>a 1,2-diacyl-sn-glycero-3-phosphocholine + H2O = a 1,2-diacyl-sn-glycero-3-phosphate + choline + H(+)</text>
        <dbReference type="Rhea" id="RHEA:14445"/>
        <dbReference type="ChEBI" id="CHEBI:15354"/>
        <dbReference type="ChEBI" id="CHEBI:15377"/>
        <dbReference type="ChEBI" id="CHEBI:15378"/>
        <dbReference type="ChEBI" id="CHEBI:57643"/>
        <dbReference type="ChEBI" id="CHEBI:58608"/>
        <dbReference type="EC" id="3.1.4.4"/>
    </reaction>
</comment>
<comment type="similarity">
    <text evidence="2">Belongs to the phospholipase D family.</text>
</comment>
<dbReference type="Gene3D" id="3.30.870.10">
    <property type="entry name" value="Endonuclease Chain A"/>
    <property type="match status" value="2"/>
</dbReference>
<keyword evidence="4" id="KW-0378">Hydrolase</keyword>
<keyword evidence="10" id="KW-1185">Reference proteome</keyword>
<evidence type="ECO:0000256" key="1">
    <source>
        <dbReference type="ARBA" id="ARBA00000798"/>
    </source>
</evidence>
<sequence length="480" mass="55334">MKKISLWILRKRVYIPVLFVILLTFVIAYNSYKPLPEGVSVEGEVRYPKNIDFLYDLTYKQPNGEMKSEQHIFPSIYKAIEEAESFIVMDMFLFNGYYDENRDFPDISRKLTDKLIQQKKKHPDMKIIFITDEINTSYGSHPAKELEELKKNDNEVVETNLERLRDPNPLYSAVWRSFIQWFGEHGNGWVRNPFAETAPKVTLRSYFRLLNIKANHRKVLATEKTAIISSANPHDASGYHSNIAFSLDGNVIGDAVKAEHAVSRFSKGTDAFPVFKKTEEKKGPITAQLITEGKIKSHVVDGINASENGDIIWIGMFYIADRDVVNAITEAAKRGVIIKMVLDPNQNAFGNEKNGLPNLPVAAEIEELGEKNITVRWYKTEKEQFHTKLMMIKKQDKSIIIGGSANYTSRNLDDFNLEENIKITAPEDAPISKDVEIYFKRIWENENGSYTADYKEYQDKLPWIKYIVYRIQKVLRFTTF</sequence>
<reference evidence="9 10" key="1">
    <citation type="submission" date="2018-08" db="EMBL/GenBank/DDBJ databases">
        <title>Bacillus chawlae sp. nov., Bacillus glennii sp. nov., and Bacillus saganii sp. nov. Isolated from the Vehicle Assembly Building at Kennedy Space Center where the Viking Spacecraft were Assembled.</title>
        <authorList>
            <person name="Seuylemezian A."/>
            <person name="Vaishampayan P."/>
        </authorList>
    </citation>
    <scope>NUCLEOTIDE SEQUENCE [LARGE SCALE GENOMIC DNA]</scope>
    <source>
        <strain evidence="9 10">V47-23a</strain>
    </source>
</reference>
<dbReference type="RefSeq" id="WP_117325441.1">
    <property type="nucleotide sequence ID" value="NZ_QVTE01000009.1"/>
</dbReference>
<gene>
    <name evidence="9" type="ORF">D0469_04425</name>
</gene>
<evidence type="ECO:0000256" key="4">
    <source>
        <dbReference type="ARBA" id="ARBA00022801"/>
    </source>
</evidence>
<dbReference type="CDD" id="cd09130">
    <property type="entry name" value="PLDc_unchar2_2"/>
    <property type="match status" value="1"/>
</dbReference>
<dbReference type="GO" id="GO:0016042">
    <property type="term" value="P:lipid catabolic process"/>
    <property type="evidence" value="ECO:0007669"/>
    <property type="project" value="UniProtKB-KW"/>
</dbReference>
<evidence type="ECO:0000256" key="6">
    <source>
        <dbReference type="ARBA" id="ARBA00023098"/>
    </source>
</evidence>
<dbReference type="PANTHER" id="PTHR43856">
    <property type="entry name" value="CARDIOLIPIN HYDROLASE"/>
    <property type="match status" value="1"/>
</dbReference>
<evidence type="ECO:0000259" key="8">
    <source>
        <dbReference type="Pfam" id="PF13091"/>
    </source>
</evidence>
<keyword evidence="5" id="KW-0442">Lipid degradation</keyword>
<keyword evidence="7" id="KW-0472">Membrane</keyword>
<organism evidence="9 10">
    <name type="scientific">Peribacillus saganii</name>
    <dbReference type="NCBI Taxonomy" id="2303992"/>
    <lineage>
        <taxon>Bacteria</taxon>
        <taxon>Bacillati</taxon>
        <taxon>Bacillota</taxon>
        <taxon>Bacilli</taxon>
        <taxon>Bacillales</taxon>
        <taxon>Bacillaceae</taxon>
        <taxon>Peribacillus</taxon>
    </lineage>
</organism>
<dbReference type="PANTHER" id="PTHR43856:SF1">
    <property type="entry name" value="MITOCHONDRIAL CARDIOLIPIN HYDROLASE"/>
    <property type="match status" value="1"/>
</dbReference>
<evidence type="ECO:0000313" key="9">
    <source>
        <dbReference type="EMBL" id="RFU70883.1"/>
    </source>
</evidence>
<dbReference type="InterPro" id="IPR025202">
    <property type="entry name" value="PLD-like_dom"/>
</dbReference>
<dbReference type="CDD" id="cd09129">
    <property type="entry name" value="PLDc_unchar2_1"/>
    <property type="match status" value="1"/>
</dbReference>
<dbReference type="OrthoDB" id="92272at2"/>
<accession>A0A372LRN5</accession>
<dbReference type="InterPro" id="IPR051406">
    <property type="entry name" value="PLD_domain"/>
</dbReference>